<name>A0A6P1NXF9_9BACT</name>
<accession>A0A6P1NXF9</accession>
<sequence length="508" mass="58927">MDDLKIILDTFSSDEVREFGHFLQRQKKKKGRKDFALYKLMLLKKPLKSQELIQRLYPEDGNATAYYALRKRLMQQLTDFIVLKQRTDDPTAGSSVMGLLSLARYLFDAQADRLAWNMLRKAEKLAQQNEQFGLLNTIFHLQMEKADSLHADPLEETIQKWEANKLLAEEDERANIASSLIAQRLRQARGGGRFLAFDATIQEVLSTYQLGDAVSQRPSLLYKLLQIARSAVLVRKDFFSFEPYVIGQYQRAMATHGFSKANQLYRVSILYMMAHVLYRNRKFEASNRYLSELYEALQKEALAQHTVFYPRYVLLKAANDAFLRQLPTAVSTLEALVFDKKLTLQPRDFLTARLGLSFLYFAQGAFQKANQVLLYMDKTDKWCEKIMGLEWVLKKKLGEVILQYEFGNLDLALDQIQAVERKYKEVLSQPMYQNAMAFLKLLQQFFLQPDVASRKVFLQQVEANLVFGPVEQEDLPSMSYYAWLKSKMQNRNYYEVLLELSSQTAPSP</sequence>
<gene>
    <name evidence="1" type="ORF">GU926_03740</name>
</gene>
<keyword evidence="2" id="KW-1185">Reference proteome</keyword>
<dbReference type="KEGG" id="nib:GU926_03740"/>
<evidence type="ECO:0000313" key="2">
    <source>
        <dbReference type="Proteomes" id="UP000464214"/>
    </source>
</evidence>
<dbReference type="AlphaFoldDB" id="A0A6P1NXF9"/>
<dbReference type="RefSeq" id="WP_160689148.1">
    <property type="nucleotide sequence ID" value="NZ_CP047897.1"/>
</dbReference>
<evidence type="ECO:0000313" key="1">
    <source>
        <dbReference type="EMBL" id="QHL86598.1"/>
    </source>
</evidence>
<protein>
    <submittedName>
        <fullName evidence="1">Uncharacterized protein</fullName>
    </submittedName>
</protein>
<reference evidence="1 2" key="1">
    <citation type="submission" date="2020-01" db="EMBL/GenBank/DDBJ databases">
        <authorList>
            <person name="Kim M."/>
        </authorList>
    </citation>
    <scope>NUCLEOTIDE SEQUENCE [LARGE SCALE GENOMIC DNA]</scope>
    <source>
        <strain evidence="1 2">BT10</strain>
    </source>
</reference>
<proteinExistence type="predicted"/>
<dbReference type="EMBL" id="CP047897">
    <property type="protein sequence ID" value="QHL86598.1"/>
    <property type="molecule type" value="Genomic_DNA"/>
</dbReference>
<organism evidence="1 2">
    <name type="scientific">Nibribacter ruber</name>
    <dbReference type="NCBI Taxonomy" id="2698458"/>
    <lineage>
        <taxon>Bacteria</taxon>
        <taxon>Pseudomonadati</taxon>
        <taxon>Bacteroidota</taxon>
        <taxon>Cytophagia</taxon>
        <taxon>Cytophagales</taxon>
        <taxon>Hymenobacteraceae</taxon>
        <taxon>Nibribacter</taxon>
    </lineage>
</organism>
<dbReference type="Proteomes" id="UP000464214">
    <property type="component" value="Chromosome"/>
</dbReference>